<reference evidence="1" key="1">
    <citation type="submission" date="2022-08" db="EMBL/GenBank/DDBJ databases">
        <authorList>
            <consortium name="DOE Joint Genome Institute"/>
            <person name="Min B."/>
            <person name="Riley R."/>
            <person name="Sierra-Patev S."/>
            <person name="Naranjo-Ortiz M."/>
            <person name="Looney B."/>
            <person name="Konkel Z."/>
            <person name="Slot J.C."/>
            <person name="Sakamoto Y."/>
            <person name="Steenwyk J.L."/>
            <person name="Rokas A."/>
            <person name="Carro J."/>
            <person name="Camarero S."/>
            <person name="Ferreira P."/>
            <person name="Molpeceres G."/>
            <person name="Ruiz-Duenas F.J."/>
            <person name="Serrano A."/>
            <person name="Henrissat B."/>
            <person name="Drula E."/>
            <person name="Hughes K.W."/>
            <person name="Mata J.L."/>
            <person name="Ishikawa N.K."/>
            <person name="Vargas-Isla R."/>
            <person name="Ushijima S."/>
            <person name="Smith C.A."/>
            <person name="Ahrendt S."/>
            <person name="Andreopoulos W."/>
            <person name="He G."/>
            <person name="Labutti K."/>
            <person name="Lipzen A."/>
            <person name="Ng V."/>
            <person name="Sandor L."/>
            <person name="Barry K."/>
            <person name="Martinez A.T."/>
            <person name="Xiao Y."/>
            <person name="Gibbons J.G."/>
            <person name="Terashima K."/>
            <person name="Hibbett D.S."/>
            <person name="Grigoriev I.V."/>
        </authorList>
    </citation>
    <scope>NUCLEOTIDE SEQUENCE</scope>
    <source>
        <strain evidence="1">TFB9207</strain>
    </source>
</reference>
<dbReference type="Gene3D" id="3.80.10.10">
    <property type="entry name" value="Ribonuclease Inhibitor"/>
    <property type="match status" value="1"/>
</dbReference>
<dbReference type="AlphaFoldDB" id="A0AA38UIA5"/>
<proteinExistence type="predicted"/>
<dbReference type="InterPro" id="IPR032675">
    <property type="entry name" value="LRR_dom_sf"/>
</dbReference>
<protein>
    <recommendedName>
        <fullName evidence="3">F-box domain-containing protein</fullName>
    </recommendedName>
</protein>
<keyword evidence="2" id="KW-1185">Reference proteome</keyword>
<evidence type="ECO:0000313" key="2">
    <source>
        <dbReference type="Proteomes" id="UP001163846"/>
    </source>
</evidence>
<dbReference type="SUPFAM" id="SSF52047">
    <property type="entry name" value="RNI-like"/>
    <property type="match status" value="1"/>
</dbReference>
<evidence type="ECO:0000313" key="1">
    <source>
        <dbReference type="EMBL" id="KAJ3839357.1"/>
    </source>
</evidence>
<evidence type="ECO:0008006" key="3">
    <source>
        <dbReference type="Google" id="ProtNLM"/>
    </source>
</evidence>
<accession>A0AA38UIA5</accession>
<organism evidence="1 2">
    <name type="scientific">Lentinula raphanica</name>
    <dbReference type="NCBI Taxonomy" id="153919"/>
    <lineage>
        <taxon>Eukaryota</taxon>
        <taxon>Fungi</taxon>
        <taxon>Dikarya</taxon>
        <taxon>Basidiomycota</taxon>
        <taxon>Agaricomycotina</taxon>
        <taxon>Agaricomycetes</taxon>
        <taxon>Agaricomycetidae</taxon>
        <taxon>Agaricales</taxon>
        <taxon>Marasmiineae</taxon>
        <taxon>Omphalotaceae</taxon>
        <taxon>Lentinula</taxon>
    </lineage>
</organism>
<dbReference type="EMBL" id="MU806132">
    <property type="protein sequence ID" value="KAJ3839357.1"/>
    <property type="molecule type" value="Genomic_DNA"/>
</dbReference>
<gene>
    <name evidence="1" type="ORF">F5878DRAFT_660354</name>
</gene>
<dbReference type="Proteomes" id="UP001163846">
    <property type="component" value="Unassembled WGS sequence"/>
</dbReference>
<sequence length="422" mass="47036">MGFFSFLDLSQPQLKSELDISFDLTIPRTPLSNPISPITKQQCYSSRIPLEIIMMIMEAAYDEEDVESNRTLLKSLALVCIDWSFPAQRLLFRHVSLNSQAHYVSFAYATDRSTQRGRVLGDAVHTMRVSLDPNQPGHLSQLNFAEAVTHCPNLHELGIGLYGCVPPGDDIVGSPDSSRMRRPAPSFDEAAIALLRSGPSITSLRFSNWSENRQSITQLLHVWSSLKSLVISGTPPELPSPISEPSPCTLEKLRMNFQTSPSVDFMRWLLHHSGNTLRALEFEREPSTAVLHYLIHTHHATLTSLSLPSCSRATARVLDKCTALRHFSVEDAISFPVALKKLEPRVEHVGFGLNKETSMQTVLEAVKANESIQSVTVNLWNGGKLHRQLSSLQMTCALRGIHLRITNDIQVFRAIVRGAHMA</sequence>
<name>A0AA38UIA5_9AGAR</name>
<comment type="caution">
    <text evidence="1">The sequence shown here is derived from an EMBL/GenBank/DDBJ whole genome shotgun (WGS) entry which is preliminary data.</text>
</comment>